<accession>A0A7S0FQE3</accession>
<sequence length="276" mass="30176">MKQEGNKGYNYVLELVDAESKTPFLEHSTPDGTKTFAEVEPETEYLVRVDVRDGNCSCVKLIAELSIDGRVIRKGKKMWKSSDNGLYLGFRSYFDGIRTETSLKFDKIATASNTAASLSEDSVNDMIRSPVGEVRVAFYEAVKKKVRRSKIGGRMPPDTAEAWAGQNVAVRSSGSGKKKLLKTISGGTITGVKAVHLAQPGMYIYCKGKLVESIHINYSTAQGLIHAGIWPSTNTSNSQGQDDVIDLTDAEPPAKKAKSDSGVVDLTNEWGKYERV</sequence>
<protein>
    <submittedName>
        <fullName evidence="2">Uncharacterized protein</fullName>
    </submittedName>
</protein>
<feature type="region of interest" description="Disordered" evidence="1">
    <location>
        <begin position="235"/>
        <end position="261"/>
    </location>
</feature>
<reference evidence="2" key="1">
    <citation type="submission" date="2021-01" db="EMBL/GenBank/DDBJ databases">
        <authorList>
            <person name="Corre E."/>
            <person name="Pelletier E."/>
            <person name="Niang G."/>
            <person name="Scheremetjew M."/>
            <person name="Finn R."/>
            <person name="Kale V."/>
            <person name="Holt S."/>
            <person name="Cochrane G."/>
            <person name="Meng A."/>
            <person name="Brown T."/>
            <person name="Cohen L."/>
        </authorList>
    </citation>
    <scope>NUCLEOTIDE SEQUENCE</scope>
    <source>
        <strain evidence="2">CCMP3303</strain>
    </source>
</reference>
<dbReference type="EMBL" id="HBEJ01013678">
    <property type="protein sequence ID" value="CAD8374536.1"/>
    <property type="molecule type" value="Transcribed_RNA"/>
</dbReference>
<name>A0A7S0FQE3_9STRA</name>
<organism evidence="2">
    <name type="scientific">Minutocellus polymorphus</name>
    <dbReference type="NCBI Taxonomy" id="265543"/>
    <lineage>
        <taxon>Eukaryota</taxon>
        <taxon>Sar</taxon>
        <taxon>Stramenopiles</taxon>
        <taxon>Ochrophyta</taxon>
        <taxon>Bacillariophyta</taxon>
        <taxon>Mediophyceae</taxon>
        <taxon>Cymatosirophycidae</taxon>
        <taxon>Cymatosirales</taxon>
        <taxon>Cymatosiraceae</taxon>
        <taxon>Minutocellus</taxon>
    </lineage>
</organism>
<dbReference type="AlphaFoldDB" id="A0A7S0FQE3"/>
<evidence type="ECO:0000256" key="1">
    <source>
        <dbReference type="SAM" id="MobiDB-lite"/>
    </source>
</evidence>
<proteinExistence type="predicted"/>
<gene>
    <name evidence="2" type="ORF">MPOL1434_LOCUS8031</name>
</gene>
<evidence type="ECO:0000313" key="2">
    <source>
        <dbReference type="EMBL" id="CAD8374536.1"/>
    </source>
</evidence>